<protein>
    <submittedName>
        <fullName evidence="2">Uncharacterized protein</fullName>
    </submittedName>
</protein>
<evidence type="ECO:0000256" key="1">
    <source>
        <dbReference type="SAM" id="MobiDB-lite"/>
    </source>
</evidence>
<accession>A0A1C5IES9</accession>
<dbReference type="Pfam" id="PF19888">
    <property type="entry name" value="DUF6361"/>
    <property type="match status" value="1"/>
</dbReference>
<sequence length="207" mass="22526">MSTAPAPAGGAHDLGLSWLDTSREDQQRMRELLKLFSDTESRDELGAGQVRDAFSDLLFPGTSVLQNRARYLLIVPWCYQEAQKRGLRGDRLAARVDRNERKVIAALLRGSDTEGMIGRRAGVGVRTLPSNIYAVAAQADHRQIDSGSASATGSSHAHHHPTQDEGRDRAGAPAECQASRSLARNVLRFGRLTTSADQETDNRPLGP</sequence>
<evidence type="ECO:0000313" key="2">
    <source>
        <dbReference type="EMBL" id="SCG56887.1"/>
    </source>
</evidence>
<proteinExistence type="predicted"/>
<feature type="compositionally biased region" description="Basic and acidic residues" evidence="1">
    <location>
        <begin position="161"/>
        <end position="170"/>
    </location>
</feature>
<organism evidence="2 3">
    <name type="scientific">Micromonospora rifamycinica</name>
    <dbReference type="NCBI Taxonomy" id="291594"/>
    <lineage>
        <taxon>Bacteria</taxon>
        <taxon>Bacillati</taxon>
        <taxon>Actinomycetota</taxon>
        <taxon>Actinomycetes</taxon>
        <taxon>Micromonosporales</taxon>
        <taxon>Micromonosporaceae</taxon>
        <taxon>Micromonospora</taxon>
    </lineage>
</organism>
<keyword evidence="3" id="KW-1185">Reference proteome</keyword>
<dbReference type="InterPro" id="IPR045941">
    <property type="entry name" value="DUF6361"/>
</dbReference>
<dbReference type="RefSeq" id="WP_269749284.1">
    <property type="nucleotide sequence ID" value="NZ_LRMV01000018.1"/>
</dbReference>
<feature type="compositionally biased region" description="Low complexity" evidence="1">
    <location>
        <begin position="146"/>
        <end position="155"/>
    </location>
</feature>
<name>A0A1C5IES9_9ACTN</name>
<dbReference type="AlphaFoldDB" id="A0A1C5IES9"/>
<gene>
    <name evidence="2" type="ORF">GA0070623_2469</name>
</gene>
<feature type="region of interest" description="Disordered" evidence="1">
    <location>
        <begin position="143"/>
        <end position="177"/>
    </location>
</feature>
<reference evidence="3" key="1">
    <citation type="submission" date="2016-06" db="EMBL/GenBank/DDBJ databases">
        <authorList>
            <person name="Varghese N."/>
            <person name="Submissions Spin"/>
        </authorList>
    </citation>
    <scope>NUCLEOTIDE SEQUENCE [LARGE SCALE GENOMIC DNA]</scope>
    <source>
        <strain evidence="3">DSM 44983</strain>
    </source>
</reference>
<evidence type="ECO:0000313" key="3">
    <source>
        <dbReference type="Proteomes" id="UP000198226"/>
    </source>
</evidence>
<dbReference type="EMBL" id="LT607752">
    <property type="protein sequence ID" value="SCG56887.1"/>
    <property type="molecule type" value="Genomic_DNA"/>
</dbReference>
<dbReference type="Proteomes" id="UP000198226">
    <property type="component" value="Chromosome I"/>
</dbReference>